<protein>
    <recommendedName>
        <fullName evidence="5">Tetratricopeptide repeat protein</fullName>
    </recommendedName>
</protein>
<dbReference type="AlphaFoldDB" id="A0A5C6DD95"/>
<dbReference type="InterPro" id="IPR011990">
    <property type="entry name" value="TPR-like_helical_dom_sf"/>
</dbReference>
<dbReference type="Gene3D" id="1.25.40.10">
    <property type="entry name" value="Tetratricopeptide repeat domain"/>
    <property type="match status" value="1"/>
</dbReference>
<evidence type="ECO:0000313" key="4">
    <source>
        <dbReference type="Proteomes" id="UP000319143"/>
    </source>
</evidence>
<evidence type="ECO:0000256" key="2">
    <source>
        <dbReference type="SAM" id="Phobius"/>
    </source>
</evidence>
<sequence>MLRFQSSIVWLCGCEFKRFSKYPLVGCLCFILTFCLCYCTSIGFSDDPILEGQTPVVDEVTTKIPNDTPRVNGATDRPTDEVEVKRETVSAIESIHRELAEHSQRKQLLQREFERIRSNFVETDRDMESVRKESLRKQISMAFFQQRLSMNWSTLEREIDQLRANRPMGYFDPLRGAASRSLLDRQTRAFDITLDQNSVIATDLELSHLSVASQLIVRRRTQAFQDAAAWQRNSLVWLDERPMFFVRYWRFTDPNRIWTQAECEAMLSTFPTETEPDDYPAVIARALLEERLGYTDAALKSISKVLDNQTPLHFVALATRGIIYASSDEPTKARKDILAAYNADSENPYIRFLRARYHTLAAEWRLAETELNALLRFPDLELDSRRMLSVIYALGADRAPAYAFKAKQHAKLANGLSSESPWYGHLMMALALSVSDAPNEAIFYGQKSAYLASDEQKALADSITDTIRAGEPLSWDFNRK</sequence>
<keyword evidence="2" id="KW-1133">Transmembrane helix</keyword>
<dbReference type="EMBL" id="SJPV01000011">
    <property type="protein sequence ID" value="TWU32879.1"/>
    <property type="molecule type" value="Genomic_DNA"/>
</dbReference>
<reference evidence="3 4" key="1">
    <citation type="submission" date="2019-02" db="EMBL/GenBank/DDBJ databases">
        <title>Deep-cultivation of Planctomycetes and their phenomic and genomic characterization uncovers novel biology.</title>
        <authorList>
            <person name="Wiegand S."/>
            <person name="Jogler M."/>
            <person name="Boedeker C."/>
            <person name="Pinto D."/>
            <person name="Vollmers J."/>
            <person name="Rivas-Marin E."/>
            <person name="Kohn T."/>
            <person name="Peeters S.H."/>
            <person name="Heuer A."/>
            <person name="Rast P."/>
            <person name="Oberbeckmann S."/>
            <person name="Bunk B."/>
            <person name="Jeske O."/>
            <person name="Meyerdierks A."/>
            <person name="Storesund J.E."/>
            <person name="Kallscheuer N."/>
            <person name="Luecker S."/>
            <person name="Lage O.M."/>
            <person name="Pohl T."/>
            <person name="Merkel B.J."/>
            <person name="Hornburger P."/>
            <person name="Mueller R.-W."/>
            <person name="Bruemmer F."/>
            <person name="Labrenz M."/>
            <person name="Spormann A.M."/>
            <person name="Op Den Camp H."/>
            <person name="Overmann J."/>
            <person name="Amann R."/>
            <person name="Jetten M.S.M."/>
            <person name="Mascher T."/>
            <person name="Medema M.H."/>
            <person name="Devos D.P."/>
            <person name="Kaster A.-K."/>
            <person name="Ovreas L."/>
            <person name="Rohde M."/>
            <person name="Galperin M.Y."/>
            <person name="Jogler C."/>
        </authorList>
    </citation>
    <scope>NUCLEOTIDE SEQUENCE [LARGE SCALE GENOMIC DNA]</scope>
    <source>
        <strain evidence="3 4">Poly41</strain>
    </source>
</reference>
<dbReference type="SUPFAM" id="SSF48452">
    <property type="entry name" value="TPR-like"/>
    <property type="match status" value="1"/>
</dbReference>
<dbReference type="Proteomes" id="UP000319143">
    <property type="component" value="Unassembled WGS sequence"/>
</dbReference>
<evidence type="ECO:0000256" key="1">
    <source>
        <dbReference type="SAM" id="Coils"/>
    </source>
</evidence>
<feature type="transmembrane region" description="Helical" evidence="2">
    <location>
        <begin position="21"/>
        <end position="44"/>
    </location>
</feature>
<organism evidence="3 4">
    <name type="scientific">Novipirellula artificiosorum</name>
    <dbReference type="NCBI Taxonomy" id="2528016"/>
    <lineage>
        <taxon>Bacteria</taxon>
        <taxon>Pseudomonadati</taxon>
        <taxon>Planctomycetota</taxon>
        <taxon>Planctomycetia</taxon>
        <taxon>Pirellulales</taxon>
        <taxon>Pirellulaceae</taxon>
        <taxon>Novipirellula</taxon>
    </lineage>
</organism>
<feature type="coiled-coil region" evidence="1">
    <location>
        <begin position="92"/>
        <end position="119"/>
    </location>
</feature>
<evidence type="ECO:0000313" key="3">
    <source>
        <dbReference type="EMBL" id="TWU32879.1"/>
    </source>
</evidence>
<proteinExistence type="predicted"/>
<keyword evidence="2" id="KW-0472">Membrane</keyword>
<keyword evidence="2" id="KW-0812">Transmembrane</keyword>
<comment type="caution">
    <text evidence="3">The sequence shown here is derived from an EMBL/GenBank/DDBJ whole genome shotgun (WGS) entry which is preliminary data.</text>
</comment>
<keyword evidence="1" id="KW-0175">Coiled coil</keyword>
<evidence type="ECO:0008006" key="5">
    <source>
        <dbReference type="Google" id="ProtNLM"/>
    </source>
</evidence>
<name>A0A5C6DD95_9BACT</name>
<gene>
    <name evidence="3" type="ORF">Poly41_52560</name>
</gene>
<accession>A0A5C6DD95</accession>
<keyword evidence="4" id="KW-1185">Reference proteome</keyword>